<name>A0A562TUF9_9SPHI</name>
<accession>A0A562TUF9</accession>
<dbReference type="EMBL" id="VLLI01000011">
    <property type="protein sequence ID" value="TWI97187.1"/>
    <property type="molecule type" value="Genomic_DNA"/>
</dbReference>
<feature type="compositionally biased region" description="Basic and acidic residues" evidence="1">
    <location>
        <begin position="44"/>
        <end position="58"/>
    </location>
</feature>
<protein>
    <submittedName>
        <fullName evidence="2">Uncharacterized protein</fullName>
    </submittedName>
</protein>
<gene>
    <name evidence="2" type="ORF">JN11_03648</name>
</gene>
<evidence type="ECO:0000313" key="3">
    <source>
        <dbReference type="Proteomes" id="UP000317010"/>
    </source>
</evidence>
<keyword evidence="3" id="KW-1185">Reference proteome</keyword>
<evidence type="ECO:0000256" key="1">
    <source>
        <dbReference type="SAM" id="MobiDB-lite"/>
    </source>
</evidence>
<evidence type="ECO:0000313" key="2">
    <source>
        <dbReference type="EMBL" id="TWI97187.1"/>
    </source>
</evidence>
<sequence>MDKYFGIELEHTSANAIQMAPNTKKHNESEEKEWENPVNPALSTDERDKEQLLRQYKEAKRRKDNLTEDEDTTDKKDK</sequence>
<comment type="caution">
    <text evidence="2">The sequence shown here is derived from an EMBL/GenBank/DDBJ whole genome shotgun (WGS) entry which is preliminary data.</text>
</comment>
<feature type="region of interest" description="Disordered" evidence="1">
    <location>
        <begin position="15"/>
        <end position="78"/>
    </location>
</feature>
<dbReference type="Proteomes" id="UP000317010">
    <property type="component" value="Unassembled WGS sequence"/>
</dbReference>
<dbReference type="RefSeq" id="WP_144914758.1">
    <property type="nucleotide sequence ID" value="NZ_VLLI01000011.1"/>
</dbReference>
<organism evidence="2 3">
    <name type="scientific">Mucilaginibacter frigoritolerans</name>
    <dbReference type="NCBI Taxonomy" id="652788"/>
    <lineage>
        <taxon>Bacteria</taxon>
        <taxon>Pseudomonadati</taxon>
        <taxon>Bacteroidota</taxon>
        <taxon>Sphingobacteriia</taxon>
        <taxon>Sphingobacteriales</taxon>
        <taxon>Sphingobacteriaceae</taxon>
        <taxon>Mucilaginibacter</taxon>
    </lineage>
</organism>
<proteinExistence type="predicted"/>
<reference evidence="2 3" key="1">
    <citation type="submission" date="2019-07" db="EMBL/GenBank/DDBJ databases">
        <title>Genomic Encyclopedia of Archaeal and Bacterial Type Strains, Phase II (KMG-II): from individual species to whole genera.</title>
        <authorList>
            <person name="Goeker M."/>
        </authorList>
    </citation>
    <scope>NUCLEOTIDE SEQUENCE [LARGE SCALE GENOMIC DNA]</scope>
    <source>
        <strain evidence="2 3">ATCC BAA-1854</strain>
    </source>
</reference>
<dbReference type="OrthoDB" id="799910at2"/>
<dbReference type="AlphaFoldDB" id="A0A562TUF9"/>